<protein>
    <submittedName>
        <fullName evidence="1">Uncharacterized protein</fullName>
    </submittedName>
</protein>
<dbReference type="STRING" id="1469647.BC351_04495"/>
<gene>
    <name evidence="1" type="ORF">BC351_04495</name>
</gene>
<comment type="caution">
    <text evidence="1">The sequence shown here is derived from an EMBL/GenBank/DDBJ whole genome shotgun (WGS) entry which is preliminary data.</text>
</comment>
<dbReference type="EMBL" id="MBTG01000012">
    <property type="protein sequence ID" value="OPH57904.1"/>
    <property type="molecule type" value="Genomic_DNA"/>
</dbReference>
<dbReference type="Proteomes" id="UP000190626">
    <property type="component" value="Unassembled WGS sequence"/>
</dbReference>
<sequence>MAKLEQEGRTSVLDKGLLEDGLIIISQCKKETGDIWHAHFGAAAIASYFFIKENNLPPDVERKVIAQASKMVKKHTLPYSKNEQKRSDINHAERIILESLDRTIDQLHWVGHNVIYAALSLLAIHELRCCVTEEDIRGISELIVSFDKTIPGRSWLGYSASEVKKLDIAVSDNISEINSAEQLSEFVLKEVAAFNVIYRAESHHDLIAHMLTFSHALNILYDLGHVTYFKRGIYPLLKLVKVLRASRDIEADSPIQLFSPVDRKPLEKSTRNPHLPIELGFWINENDDHDWDFGHQFKFPYSFYNHMNRVKEVDELSVEKFRYLVKG</sequence>
<name>A0A1V4HMG3_9BACL</name>
<keyword evidence="2" id="KW-1185">Reference proteome</keyword>
<dbReference type="OrthoDB" id="2574769at2"/>
<evidence type="ECO:0000313" key="2">
    <source>
        <dbReference type="Proteomes" id="UP000190626"/>
    </source>
</evidence>
<organism evidence="1 2">
    <name type="scientific">Paenibacillus ferrarius</name>
    <dbReference type="NCBI Taxonomy" id="1469647"/>
    <lineage>
        <taxon>Bacteria</taxon>
        <taxon>Bacillati</taxon>
        <taxon>Bacillota</taxon>
        <taxon>Bacilli</taxon>
        <taxon>Bacillales</taxon>
        <taxon>Paenibacillaceae</taxon>
        <taxon>Paenibacillus</taxon>
    </lineage>
</organism>
<dbReference type="AlphaFoldDB" id="A0A1V4HMG3"/>
<proteinExistence type="predicted"/>
<accession>A0A1V4HMG3</accession>
<reference evidence="2" key="1">
    <citation type="submission" date="2016-07" db="EMBL/GenBank/DDBJ databases">
        <authorList>
            <person name="Florea S."/>
            <person name="Webb J.S."/>
            <person name="Jaromczyk J."/>
            <person name="Schardl C.L."/>
        </authorList>
    </citation>
    <scope>NUCLEOTIDE SEQUENCE [LARGE SCALE GENOMIC DNA]</scope>
    <source>
        <strain evidence="2">CY1</strain>
    </source>
</reference>
<evidence type="ECO:0000313" key="1">
    <source>
        <dbReference type="EMBL" id="OPH57904.1"/>
    </source>
</evidence>